<name>A0ABT3P1M8_9PROT</name>
<organism evidence="1 2">
    <name type="scientific">Sabulicella glaciei</name>
    <dbReference type="NCBI Taxonomy" id="2984948"/>
    <lineage>
        <taxon>Bacteria</taxon>
        <taxon>Pseudomonadati</taxon>
        <taxon>Pseudomonadota</taxon>
        <taxon>Alphaproteobacteria</taxon>
        <taxon>Acetobacterales</taxon>
        <taxon>Acetobacteraceae</taxon>
        <taxon>Sabulicella</taxon>
    </lineage>
</organism>
<accession>A0ABT3P1M8</accession>
<reference evidence="1 2" key="1">
    <citation type="submission" date="2022-10" db="EMBL/GenBank/DDBJ databases">
        <title>Roseococcus glaciei nov., sp. nov., isolated from glacier.</title>
        <authorList>
            <person name="Liu Q."/>
            <person name="Xin Y.-H."/>
        </authorList>
    </citation>
    <scope>NUCLEOTIDE SEQUENCE [LARGE SCALE GENOMIC DNA]</scope>
    <source>
        <strain evidence="1 2">MDT2-1-1</strain>
    </source>
</reference>
<evidence type="ECO:0000313" key="1">
    <source>
        <dbReference type="EMBL" id="MCW8088323.1"/>
    </source>
</evidence>
<evidence type="ECO:0000313" key="2">
    <source>
        <dbReference type="Proteomes" id="UP001526430"/>
    </source>
</evidence>
<protein>
    <recommendedName>
        <fullName evidence="3">PilZ domain-containing protein</fullName>
    </recommendedName>
</protein>
<sequence>MLNISSNGAGIHLLSPETAPSKAVLHLPDGIVREAILRWQREAFAGYEFCKPEQPCDAGVSASVH</sequence>
<evidence type="ECO:0008006" key="3">
    <source>
        <dbReference type="Google" id="ProtNLM"/>
    </source>
</evidence>
<dbReference type="EMBL" id="JAPFQI010000033">
    <property type="protein sequence ID" value="MCW8088323.1"/>
    <property type="molecule type" value="Genomic_DNA"/>
</dbReference>
<keyword evidence="2" id="KW-1185">Reference proteome</keyword>
<comment type="caution">
    <text evidence="1">The sequence shown here is derived from an EMBL/GenBank/DDBJ whole genome shotgun (WGS) entry which is preliminary data.</text>
</comment>
<dbReference type="Proteomes" id="UP001526430">
    <property type="component" value="Unassembled WGS sequence"/>
</dbReference>
<gene>
    <name evidence="1" type="ORF">OF850_22330</name>
</gene>
<proteinExistence type="predicted"/>
<dbReference type="RefSeq" id="WP_301592521.1">
    <property type="nucleotide sequence ID" value="NZ_JAPFQI010000033.1"/>
</dbReference>